<feature type="region of interest" description="Disordered" evidence="1">
    <location>
        <begin position="371"/>
        <end position="405"/>
    </location>
</feature>
<reference evidence="2 3" key="1">
    <citation type="journal article" date="2019" name="Nat. Ecol. Evol.">
        <title>Megaphylogeny resolves global patterns of mushroom evolution.</title>
        <authorList>
            <person name="Varga T."/>
            <person name="Krizsan K."/>
            <person name="Foldi C."/>
            <person name="Dima B."/>
            <person name="Sanchez-Garcia M."/>
            <person name="Sanchez-Ramirez S."/>
            <person name="Szollosi G.J."/>
            <person name="Szarkandi J.G."/>
            <person name="Papp V."/>
            <person name="Albert L."/>
            <person name="Andreopoulos W."/>
            <person name="Angelini C."/>
            <person name="Antonin V."/>
            <person name="Barry K.W."/>
            <person name="Bougher N.L."/>
            <person name="Buchanan P."/>
            <person name="Buyck B."/>
            <person name="Bense V."/>
            <person name="Catcheside P."/>
            <person name="Chovatia M."/>
            <person name="Cooper J."/>
            <person name="Damon W."/>
            <person name="Desjardin D."/>
            <person name="Finy P."/>
            <person name="Geml J."/>
            <person name="Haridas S."/>
            <person name="Hughes K."/>
            <person name="Justo A."/>
            <person name="Karasinski D."/>
            <person name="Kautmanova I."/>
            <person name="Kiss B."/>
            <person name="Kocsube S."/>
            <person name="Kotiranta H."/>
            <person name="LaButti K.M."/>
            <person name="Lechner B.E."/>
            <person name="Liimatainen K."/>
            <person name="Lipzen A."/>
            <person name="Lukacs Z."/>
            <person name="Mihaltcheva S."/>
            <person name="Morgado L.N."/>
            <person name="Niskanen T."/>
            <person name="Noordeloos M.E."/>
            <person name="Ohm R.A."/>
            <person name="Ortiz-Santana B."/>
            <person name="Ovrebo C."/>
            <person name="Racz N."/>
            <person name="Riley R."/>
            <person name="Savchenko A."/>
            <person name="Shiryaev A."/>
            <person name="Soop K."/>
            <person name="Spirin V."/>
            <person name="Szebenyi C."/>
            <person name="Tomsovsky M."/>
            <person name="Tulloss R.E."/>
            <person name="Uehling J."/>
            <person name="Grigoriev I.V."/>
            <person name="Vagvolgyi C."/>
            <person name="Papp T."/>
            <person name="Martin F.M."/>
            <person name="Miettinen O."/>
            <person name="Hibbett D.S."/>
            <person name="Nagy L.G."/>
        </authorList>
    </citation>
    <scope>NUCLEOTIDE SEQUENCE [LARGE SCALE GENOMIC DNA]</scope>
    <source>
        <strain evidence="2 3">HHB13444</strain>
    </source>
</reference>
<feature type="compositionally biased region" description="Acidic residues" evidence="1">
    <location>
        <begin position="13"/>
        <end position="28"/>
    </location>
</feature>
<dbReference type="InterPro" id="IPR036397">
    <property type="entry name" value="RNaseH_sf"/>
</dbReference>
<sequence length="573" mass="65068">MAGAGTVEVVPEGGEDGTEEAEEAEEEAWEEELAERLRGKLEIRGWDVLRDDIKKDMSKHAKQYTIVQLNQLTIIRNFATLRLKGYKRIPASLEIARQWHESSTSEAYFARRVRALARHYQVFEQLPIEKRGGHENAQSHLNNEAVQTAAREWLTAQPTGQVTPCAFRAALNDTILAAQGIVLRKPLCERTARRWLVKLGWRRTVVRKGVYMDGHERPDVVNYRQKEFLPAMASYEARMDQYIGPELKLVPPRLNEGEKKVVALLRPGETVLRSKGRGRLIHVSDFITESTGRLVLLGDEGEVLEDARKIIFPGSNGDAWWDTAQLMVQVRAAIQIFEKAHPGCIALFIFDQSSAHASLPPDALRAFEMNKSNGGKQRRQRDTVIPMSNPDPAFRGKPQSMTTQAGEAKGLQQVLEERGFNVKKLRAKCSPVCPFESSGCCMARLLSQQDDFVNQKSMLELVIEEAGHACIFLPKFHCELNPIEMYWGWSKYRYREVPKKNFEHAKQVAVGILNSCPTDVIRRFINRSWRFMDAYRQGLTGKAAEWAVRKQKSHRQVSRTAMMHLDAVLNPAP</sequence>
<dbReference type="PANTHER" id="PTHR35871">
    <property type="entry name" value="EXPRESSED PROTEIN"/>
    <property type="match status" value="1"/>
</dbReference>
<evidence type="ECO:0008006" key="4">
    <source>
        <dbReference type="Google" id="ProtNLM"/>
    </source>
</evidence>
<accession>A0A5C3PTM4</accession>
<protein>
    <recommendedName>
        <fullName evidence="4">Tc1-like transposase DDE domain-containing protein</fullName>
    </recommendedName>
</protein>
<dbReference type="Gene3D" id="3.30.420.10">
    <property type="entry name" value="Ribonuclease H-like superfamily/Ribonuclease H"/>
    <property type="match status" value="1"/>
</dbReference>
<dbReference type="GO" id="GO:0003676">
    <property type="term" value="F:nucleic acid binding"/>
    <property type="evidence" value="ECO:0007669"/>
    <property type="project" value="InterPro"/>
</dbReference>
<name>A0A5C3PTM4_9APHY</name>
<dbReference type="STRING" id="1314778.A0A5C3PTM4"/>
<dbReference type="PANTHER" id="PTHR35871:SF1">
    <property type="entry name" value="CXC1-LIKE CYSTEINE CLUSTER ASSOCIATED WITH KDZ TRANSPOSASES DOMAIN-CONTAINING PROTEIN"/>
    <property type="match status" value="1"/>
</dbReference>
<dbReference type="InParanoid" id="A0A5C3PTM4"/>
<dbReference type="Proteomes" id="UP000308197">
    <property type="component" value="Unassembled WGS sequence"/>
</dbReference>
<organism evidence="2 3">
    <name type="scientific">Polyporus arcularius HHB13444</name>
    <dbReference type="NCBI Taxonomy" id="1314778"/>
    <lineage>
        <taxon>Eukaryota</taxon>
        <taxon>Fungi</taxon>
        <taxon>Dikarya</taxon>
        <taxon>Basidiomycota</taxon>
        <taxon>Agaricomycotina</taxon>
        <taxon>Agaricomycetes</taxon>
        <taxon>Polyporales</taxon>
        <taxon>Polyporaceae</taxon>
        <taxon>Polyporus</taxon>
    </lineage>
</organism>
<evidence type="ECO:0000313" key="2">
    <source>
        <dbReference type="EMBL" id="TFK91730.1"/>
    </source>
</evidence>
<dbReference type="EMBL" id="ML211013">
    <property type="protein sequence ID" value="TFK91730.1"/>
    <property type="molecule type" value="Genomic_DNA"/>
</dbReference>
<gene>
    <name evidence="2" type="ORF">K466DRAFT_482133</name>
</gene>
<proteinExistence type="predicted"/>
<dbReference type="AlphaFoldDB" id="A0A5C3PTM4"/>
<evidence type="ECO:0000256" key="1">
    <source>
        <dbReference type="SAM" id="MobiDB-lite"/>
    </source>
</evidence>
<keyword evidence="3" id="KW-1185">Reference proteome</keyword>
<feature type="region of interest" description="Disordered" evidence="1">
    <location>
        <begin position="1"/>
        <end position="28"/>
    </location>
</feature>
<evidence type="ECO:0000313" key="3">
    <source>
        <dbReference type="Proteomes" id="UP000308197"/>
    </source>
</evidence>